<comment type="caution">
    <text evidence="2">The sequence shown here is derived from an EMBL/GenBank/DDBJ whole genome shotgun (WGS) entry which is preliminary data.</text>
</comment>
<dbReference type="InterPro" id="IPR050256">
    <property type="entry name" value="Glycosyltransferase_2"/>
</dbReference>
<dbReference type="Gene3D" id="3.90.550.10">
    <property type="entry name" value="Spore Coat Polysaccharide Biosynthesis Protein SpsA, Chain A"/>
    <property type="match status" value="1"/>
</dbReference>
<evidence type="ECO:0000259" key="1">
    <source>
        <dbReference type="Pfam" id="PF00535"/>
    </source>
</evidence>
<reference evidence="2" key="1">
    <citation type="submission" date="2022-04" db="EMBL/GenBank/DDBJ databases">
        <title>Roseomonas acroporae sp. nov., isolated from coral Acropora digitifera.</title>
        <authorList>
            <person name="Sun H."/>
        </authorList>
    </citation>
    <scope>NUCLEOTIDE SEQUENCE</scope>
    <source>
        <strain evidence="2">NAR14</strain>
    </source>
</reference>
<dbReference type="PANTHER" id="PTHR48090:SF7">
    <property type="entry name" value="RFBJ PROTEIN"/>
    <property type="match status" value="1"/>
</dbReference>
<dbReference type="SUPFAM" id="SSF53448">
    <property type="entry name" value="Nucleotide-diphospho-sugar transferases"/>
    <property type="match status" value="1"/>
</dbReference>
<evidence type="ECO:0000313" key="2">
    <source>
        <dbReference type="EMBL" id="MCK8783256.1"/>
    </source>
</evidence>
<dbReference type="RefSeq" id="WP_248665382.1">
    <property type="nucleotide sequence ID" value="NZ_JALPRX010000008.1"/>
</dbReference>
<dbReference type="PANTHER" id="PTHR48090">
    <property type="entry name" value="UNDECAPRENYL-PHOSPHATE 4-DEOXY-4-FORMAMIDO-L-ARABINOSE TRANSFERASE-RELATED"/>
    <property type="match status" value="1"/>
</dbReference>
<feature type="domain" description="Glycosyltransferase 2-like" evidence="1">
    <location>
        <begin position="88"/>
        <end position="171"/>
    </location>
</feature>
<organism evidence="2 3">
    <name type="scientific">Roseomonas acroporae</name>
    <dbReference type="NCBI Taxonomy" id="2937791"/>
    <lineage>
        <taxon>Bacteria</taxon>
        <taxon>Pseudomonadati</taxon>
        <taxon>Pseudomonadota</taxon>
        <taxon>Alphaproteobacteria</taxon>
        <taxon>Acetobacterales</taxon>
        <taxon>Roseomonadaceae</taxon>
        <taxon>Roseomonas</taxon>
    </lineage>
</organism>
<name>A0A9X1YB28_9PROT</name>
<keyword evidence="3" id="KW-1185">Reference proteome</keyword>
<dbReference type="InterPro" id="IPR029044">
    <property type="entry name" value="Nucleotide-diphossugar_trans"/>
</dbReference>
<dbReference type="Pfam" id="PF00535">
    <property type="entry name" value="Glycos_transf_2"/>
    <property type="match status" value="2"/>
</dbReference>
<sequence length="282" mass="28962">MLVIPAYQEAASIAEVVRRARAAVPGAPVLVVDDGSTDGTAALAAAAGATVLDAAGPGTAGPGTAGLGAGASGAGVSGAGEGGVPATGRNRGKGVALRRGMRHALALGAARVVTLDGDGQHRPEDIPALLRRAEARPGAIVIGSRRAQASRPGNAVPAARRRANRVADFWISWAAGHAIADTQSGLRVYPAAALRELGRYGDGVPGFVFESAILIDAARRGHRTEAVEIEALYGDALRRPSHFRPVADVTRIVLMVAGRLLARGMAPTGLWRSLAERRRARR</sequence>
<accession>A0A9X1YB28</accession>
<gene>
    <name evidence="2" type="ORF">M0638_02530</name>
</gene>
<dbReference type="Proteomes" id="UP001139516">
    <property type="component" value="Unassembled WGS sequence"/>
</dbReference>
<protein>
    <submittedName>
        <fullName evidence="2">Glycosyltransferase family 2 protein</fullName>
    </submittedName>
</protein>
<dbReference type="AlphaFoldDB" id="A0A9X1YB28"/>
<evidence type="ECO:0000313" key="3">
    <source>
        <dbReference type="Proteomes" id="UP001139516"/>
    </source>
</evidence>
<dbReference type="EMBL" id="JALPRX010000008">
    <property type="protein sequence ID" value="MCK8783256.1"/>
    <property type="molecule type" value="Genomic_DNA"/>
</dbReference>
<dbReference type="CDD" id="cd04179">
    <property type="entry name" value="DPM_DPG-synthase_like"/>
    <property type="match status" value="1"/>
</dbReference>
<feature type="domain" description="Glycosyltransferase 2-like" evidence="1">
    <location>
        <begin position="2"/>
        <end position="47"/>
    </location>
</feature>
<proteinExistence type="predicted"/>
<dbReference type="InterPro" id="IPR001173">
    <property type="entry name" value="Glyco_trans_2-like"/>
</dbReference>